<dbReference type="SMART" id="SM00320">
    <property type="entry name" value="WD40"/>
    <property type="match status" value="2"/>
</dbReference>
<dbReference type="InterPro" id="IPR001680">
    <property type="entry name" value="WD40_rpt"/>
</dbReference>
<evidence type="ECO:0000256" key="2">
    <source>
        <dbReference type="ARBA" id="ARBA00022737"/>
    </source>
</evidence>
<evidence type="ECO:0000313" key="6">
    <source>
        <dbReference type="Proteomes" id="UP001190700"/>
    </source>
</evidence>
<reference evidence="5 6" key="1">
    <citation type="journal article" date="2015" name="Genome Biol. Evol.">
        <title>Comparative Genomics of a Bacterivorous Green Alga Reveals Evolutionary Causalities and Consequences of Phago-Mixotrophic Mode of Nutrition.</title>
        <authorList>
            <person name="Burns J.A."/>
            <person name="Paasch A."/>
            <person name="Narechania A."/>
            <person name="Kim E."/>
        </authorList>
    </citation>
    <scope>NUCLEOTIDE SEQUENCE [LARGE SCALE GENOMIC DNA]</scope>
    <source>
        <strain evidence="5 6">PLY_AMNH</strain>
    </source>
</reference>
<dbReference type="Proteomes" id="UP001190700">
    <property type="component" value="Unassembled WGS sequence"/>
</dbReference>
<accession>A0AAE0G205</accession>
<dbReference type="PANTHER" id="PTHR19848">
    <property type="entry name" value="WD40 REPEAT PROTEIN"/>
    <property type="match status" value="1"/>
</dbReference>
<dbReference type="Pfam" id="PF00400">
    <property type="entry name" value="WD40"/>
    <property type="match status" value="2"/>
</dbReference>
<dbReference type="AlphaFoldDB" id="A0AAE0G205"/>
<keyword evidence="6" id="KW-1185">Reference proteome</keyword>
<evidence type="ECO:0000313" key="5">
    <source>
        <dbReference type="EMBL" id="KAK3269952.1"/>
    </source>
</evidence>
<feature type="compositionally biased region" description="Basic and acidic residues" evidence="4">
    <location>
        <begin position="407"/>
        <end position="419"/>
    </location>
</feature>
<keyword evidence="2" id="KW-0677">Repeat</keyword>
<dbReference type="PROSITE" id="PS00678">
    <property type="entry name" value="WD_REPEATS_1"/>
    <property type="match status" value="1"/>
</dbReference>
<dbReference type="EMBL" id="LGRX02010650">
    <property type="protein sequence ID" value="KAK3269952.1"/>
    <property type="molecule type" value="Genomic_DNA"/>
</dbReference>
<dbReference type="PROSITE" id="PS50082">
    <property type="entry name" value="WD_REPEATS_2"/>
    <property type="match status" value="1"/>
</dbReference>
<name>A0AAE0G205_9CHLO</name>
<evidence type="ECO:0000256" key="4">
    <source>
        <dbReference type="SAM" id="MobiDB-lite"/>
    </source>
</evidence>
<dbReference type="Gene3D" id="2.130.10.10">
    <property type="entry name" value="YVTN repeat-like/Quinoprotein amine dehydrogenase"/>
    <property type="match status" value="1"/>
</dbReference>
<proteinExistence type="predicted"/>
<dbReference type="InterPro" id="IPR019775">
    <property type="entry name" value="WD40_repeat_CS"/>
</dbReference>
<organism evidence="5 6">
    <name type="scientific">Cymbomonas tetramitiformis</name>
    <dbReference type="NCBI Taxonomy" id="36881"/>
    <lineage>
        <taxon>Eukaryota</taxon>
        <taxon>Viridiplantae</taxon>
        <taxon>Chlorophyta</taxon>
        <taxon>Pyramimonadophyceae</taxon>
        <taxon>Pyramimonadales</taxon>
        <taxon>Pyramimonadaceae</taxon>
        <taxon>Cymbomonas</taxon>
    </lineage>
</organism>
<dbReference type="SUPFAM" id="SSF50998">
    <property type="entry name" value="Quinoprotein alcohol dehydrogenase-like"/>
    <property type="match status" value="1"/>
</dbReference>
<dbReference type="InterPro" id="IPR015943">
    <property type="entry name" value="WD40/YVTN_repeat-like_dom_sf"/>
</dbReference>
<feature type="repeat" description="WD" evidence="3">
    <location>
        <begin position="56"/>
        <end position="90"/>
    </location>
</feature>
<evidence type="ECO:0000256" key="3">
    <source>
        <dbReference type="PROSITE-ProRule" id="PRU00221"/>
    </source>
</evidence>
<keyword evidence="1 3" id="KW-0853">WD repeat</keyword>
<dbReference type="PANTHER" id="PTHR19848:SF8">
    <property type="entry name" value="F-BOX AND WD REPEAT DOMAIN CONTAINING 7"/>
    <property type="match status" value="1"/>
</dbReference>
<dbReference type="InterPro" id="IPR011047">
    <property type="entry name" value="Quinoprotein_ADH-like_sf"/>
</dbReference>
<gene>
    <name evidence="5" type="ORF">CYMTET_21625</name>
</gene>
<protein>
    <submittedName>
        <fullName evidence="5">Uncharacterized protein</fullName>
    </submittedName>
</protein>
<evidence type="ECO:0000256" key="1">
    <source>
        <dbReference type="ARBA" id="ARBA00022574"/>
    </source>
</evidence>
<sequence length="433" mass="45578">MKGGLQMEAKRVPLTTCMGMTGNVALSGELSGGLRVWDAGTGRRLGKLPGNGGCPVTALALDPDASCAISGDADGAVRFWELDAFKLLGTQRGHTAGAITGALLHPHEARAVTACTEGLLHVWENPFSGHQGNLATTTLTLNPFPVVPVLALADDGLTRDEYTAFCGLDLAGGGLGVWDLEEGRLVHVASGLWAAEQNPEVQGECHGMGLAAHGGLLACAAAWGNGSCSAGLCDWRTLSRGPTVNLVNTAECPQWGCGDSTLAADAPPDASYSRAPWYQQWQQAMPTCLSKRPSVLLDDCQLTIAHGAHIRLFDIRHTACALAAIADGMEMDSHSPILLRCLEPSWQRAMQPARGNEGTAVTCMAMGEGPAVVAGLMSGGTSRWDFCLQRNSDGTSGRSSGRKKHRDSADGPLKDDKSRRYPKRGGFPGKKNR</sequence>
<feature type="region of interest" description="Disordered" evidence="4">
    <location>
        <begin position="390"/>
        <end position="433"/>
    </location>
</feature>
<comment type="caution">
    <text evidence="5">The sequence shown here is derived from an EMBL/GenBank/DDBJ whole genome shotgun (WGS) entry which is preliminary data.</text>
</comment>
<feature type="compositionally biased region" description="Polar residues" evidence="4">
    <location>
        <begin position="390"/>
        <end position="399"/>
    </location>
</feature>